<dbReference type="FunCoup" id="A0A0D2J8S5">
    <property type="interactions" value="35"/>
</dbReference>
<dbReference type="PANTHER" id="PTHR35562:SF2">
    <property type="entry name" value="DNA ENDONUCLEASE SMRA-RELATED"/>
    <property type="match status" value="1"/>
</dbReference>
<dbReference type="InterPro" id="IPR002625">
    <property type="entry name" value="Smr_dom"/>
</dbReference>
<dbReference type="SUPFAM" id="SSF160443">
    <property type="entry name" value="SMR domain-like"/>
    <property type="match status" value="1"/>
</dbReference>
<dbReference type="PANTHER" id="PTHR35562">
    <property type="entry name" value="DNA ENDONUCLEASE SMRA-RELATED"/>
    <property type="match status" value="1"/>
</dbReference>
<gene>
    <name evidence="3" type="ORF">X474_08145</name>
</gene>
<dbReference type="PROSITE" id="PS50828">
    <property type="entry name" value="SMR"/>
    <property type="match status" value="1"/>
</dbReference>
<dbReference type="Pfam" id="PF01713">
    <property type="entry name" value="Smr"/>
    <property type="match status" value="1"/>
</dbReference>
<dbReference type="AlphaFoldDB" id="A0A0D2J8S5"/>
<dbReference type="SMART" id="SM00463">
    <property type="entry name" value="SMR"/>
    <property type="match status" value="1"/>
</dbReference>
<comment type="caution">
    <text evidence="3">The sequence shown here is derived from an EMBL/GenBank/DDBJ whole genome shotgun (WGS) entry which is preliminary data.</text>
</comment>
<protein>
    <submittedName>
        <fullName evidence="3">DNA mismatch repair protein MutS</fullName>
    </submittedName>
</protein>
<dbReference type="InParanoid" id="A0A0D2J8S5"/>
<reference evidence="3 4" key="1">
    <citation type="submission" date="2013-11" db="EMBL/GenBank/DDBJ databases">
        <title>Metagenomic analysis of a methanogenic consortium involved in long chain n-alkane degradation.</title>
        <authorList>
            <person name="Davidova I.A."/>
            <person name="Callaghan A.V."/>
            <person name="Wawrik B."/>
            <person name="Pruitt S."/>
            <person name="Marks C."/>
            <person name="Duncan K.E."/>
            <person name="Suflita J.M."/>
        </authorList>
    </citation>
    <scope>NUCLEOTIDE SEQUENCE [LARGE SCALE GENOMIC DNA]</scope>
    <source>
        <strain evidence="3 4">SPR</strain>
    </source>
</reference>
<feature type="region of interest" description="Disordered" evidence="1">
    <location>
        <begin position="1"/>
        <end position="60"/>
    </location>
</feature>
<dbReference type="Proteomes" id="UP000032233">
    <property type="component" value="Unassembled WGS sequence"/>
</dbReference>
<dbReference type="InterPro" id="IPR036063">
    <property type="entry name" value="Smr_dom_sf"/>
</dbReference>
<evidence type="ECO:0000256" key="1">
    <source>
        <dbReference type="SAM" id="MobiDB-lite"/>
    </source>
</evidence>
<sequence>MIGRMAKKKKKKNKQNQNAAKDHPFNSPFAVLKKQIKVADASPGSRPVAPTPKQDANQADDEDLFERAMQGVNPLANSNKATVPNEHPKNSVKIHSQVDEDLETLAQLADLISGKEPFDLRLTGDFVSGAGPAVGPQLLERLAEGEFPIQDYLDLHGLSAADALSEVESFLASCATRNLRHVLIVHGKGTGSVGGVPVIKNALAKVLTHKRLLKRVLAFCTAKQMDGGAGAMYVLLRKWQRP</sequence>
<evidence type="ECO:0000259" key="2">
    <source>
        <dbReference type="PROSITE" id="PS50828"/>
    </source>
</evidence>
<dbReference type="STRING" id="1429043.X474_08145"/>
<proteinExistence type="predicted"/>
<dbReference type="EMBL" id="AZAC01000010">
    <property type="protein sequence ID" value="KIX14554.1"/>
    <property type="molecule type" value="Genomic_DNA"/>
</dbReference>
<dbReference type="Gene3D" id="3.30.1370.110">
    <property type="match status" value="1"/>
</dbReference>
<name>A0A0D2J8S5_9BACT</name>
<feature type="domain" description="Smr" evidence="2">
    <location>
        <begin position="153"/>
        <end position="237"/>
    </location>
</feature>
<evidence type="ECO:0000313" key="4">
    <source>
        <dbReference type="Proteomes" id="UP000032233"/>
    </source>
</evidence>
<feature type="compositionally biased region" description="Basic residues" evidence="1">
    <location>
        <begin position="1"/>
        <end position="14"/>
    </location>
</feature>
<keyword evidence="4" id="KW-1185">Reference proteome</keyword>
<organism evidence="3 4">
    <name type="scientific">Dethiosulfatarculus sandiegensis</name>
    <dbReference type="NCBI Taxonomy" id="1429043"/>
    <lineage>
        <taxon>Bacteria</taxon>
        <taxon>Pseudomonadati</taxon>
        <taxon>Thermodesulfobacteriota</taxon>
        <taxon>Desulfarculia</taxon>
        <taxon>Desulfarculales</taxon>
        <taxon>Desulfarculaceae</taxon>
        <taxon>Dethiosulfatarculus</taxon>
    </lineage>
</organism>
<accession>A0A0D2J8S5</accession>
<evidence type="ECO:0000313" key="3">
    <source>
        <dbReference type="EMBL" id="KIX14554.1"/>
    </source>
</evidence>